<dbReference type="Pfam" id="PF20511">
    <property type="entry name" value="PMI_typeI_cat"/>
    <property type="match status" value="1"/>
</dbReference>
<keyword evidence="9" id="KW-0413">Isomerase</keyword>
<accession>A0A8T7M137</accession>
<evidence type="ECO:0000256" key="6">
    <source>
        <dbReference type="PIRSR" id="PIRSR036894-2"/>
    </source>
</evidence>
<evidence type="ECO:0000313" key="11">
    <source>
        <dbReference type="Proteomes" id="UP000521676"/>
    </source>
</evidence>
<gene>
    <name evidence="9" type="ORF">HXX08_05215</name>
    <name evidence="10" type="ORF">OZ401_000392</name>
</gene>
<dbReference type="InterPro" id="IPR011051">
    <property type="entry name" value="RmlC_Cupin_sf"/>
</dbReference>
<evidence type="ECO:0000256" key="4">
    <source>
        <dbReference type="ARBA" id="ARBA00030762"/>
    </source>
</evidence>
<keyword evidence="2 5" id="KW-0862">Zinc</keyword>
<feature type="binding site" evidence="5">
    <location>
        <position position="98"/>
    </location>
    <ligand>
        <name>Zn(2+)</name>
        <dbReference type="ChEBI" id="CHEBI:29105"/>
    </ligand>
</feature>
<proteinExistence type="predicted"/>
<evidence type="ECO:0000256" key="5">
    <source>
        <dbReference type="PIRSR" id="PIRSR036894-1"/>
    </source>
</evidence>
<dbReference type="GO" id="GO:0004476">
    <property type="term" value="F:mannose-6-phosphate isomerase activity"/>
    <property type="evidence" value="ECO:0007669"/>
    <property type="project" value="InterPro"/>
</dbReference>
<dbReference type="PANTHER" id="PTHR42742">
    <property type="entry name" value="TRANSCRIPTIONAL REPRESSOR MPRA"/>
    <property type="match status" value="1"/>
</dbReference>
<feature type="domain" description="Phosphomannose isomerase type I catalytic" evidence="7">
    <location>
        <begin position="6"/>
        <end position="108"/>
    </location>
</feature>
<dbReference type="Pfam" id="PF21621">
    <property type="entry name" value="MPI_cupin_dom"/>
    <property type="match status" value="1"/>
</dbReference>
<protein>
    <recommendedName>
        <fullName evidence="3">Phosphohexomutase</fullName>
    </recommendedName>
    <alternativeName>
        <fullName evidence="4">Phosphomannose isomerase</fullName>
    </alternativeName>
</protein>
<evidence type="ECO:0000313" key="10">
    <source>
        <dbReference type="EMBL" id="WJW67137.1"/>
    </source>
</evidence>
<dbReference type="CDD" id="cd07010">
    <property type="entry name" value="cupin_PMI_type_I_N_bac"/>
    <property type="match status" value="1"/>
</dbReference>
<feature type="binding site" evidence="5">
    <location>
        <position position="175"/>
    </location>
    <ligand>
        <name>Zn(2+)</name>
        <dbReference type="ChEBI" id="CHEBI:29105"/>
    </ligand>
</feature>
<dbReference type="SUPFAM" id="SSF51182">
    <property type="entry name" value="RmlC-like cupins"/>
    <property type="match status" value="1"/>
</dbReference>
<dbReference type="Proteomes" id="UP001431572">
    <property type="component" value="Chromosome 1"/>
</dbReference>
<dbReference type="PIRSF" id="PIRSF036894">
    <property type="entry name" value="PMI_Firm_short"/>
    <property type="match status" value="1"/>
</dbReference>
<evidence type="ECO:0000259" key="8">
    <source>
        <dbReference type="Pfam" id="PF21621"/>
    </source>
</evidence>
<dbReference type="GO" id="GO:0008270">
    <property type="term" value="F:zinc ion binding"/>
    <property type="evidence" value="ECO:0007669"/>
    <property type="project" value="InterPro"/>
</dbReference>
<reference evidence="10" key="2">
    <citation type="journal article" date="2024" name="Nature">
        <title>Anoxygenic phototroph of the Chloroflexota uses a type I reaction centre.</title>
        <authorList>
            <person name="Tsuji J.M."/>
            <person name="Shaw N.A."/>
            <person name="Nagashima S."/>
            <person name="Venkiteswaran J.J."/>
            <person name="Schiff S.L."/>
            <person name="Watanabe T."/>
            <person name="Fukui M."/>
            <person name="Hanada S."/>
            <person name="Tank M."/>
            <person name="Neufeld J.D."/>
        </authorList>
    </citation>
    <scope>NUCLEOTIDE SEQUENCE</scope>
    <source>
        <strain evidence="10">L227-S17</strain>
    </source>
</reference>
<feature type="active site" evidence="6">
    <location>
        <position position="195"/>
    </location>
</feature>
<dbReference type="InterPro" id="IPR014628">
    <property type="entry name" value="Man6P_isomerase_Firm_short"/>
</dbReference>
<organism evidence="9 11">
    <name type="scientific">Candidatus Chlorohelix allophototropha</name>
    <dbReference type="NCBI Taxonomy" id="3003348"/>
    <lineage>
        <taxon>Bacteria</taxon>
        <taxon>Bacillati</taxon>
        <taxon>Chloroflexota</taxon>
        <taxon>Chloroflexia</taxon>
        <taxon>Candidatus Chloroheliales</taxon>
        <taxon>Candidatus Chloroheliaceae</taxon>
        <taxon>Candidatus Chlorohelix</taxon>
    </lineage>
</organism>
<feature type="domain" description="Mannose-6-phosphate isomerase cupin" evidence="8">
    <location>
        <begin position="239"/>
        <end position="302"/>
    </location>
</feature>
<dbReference type="GO" id="GO:0005975">
    <property type="term" value="P:carbohydrate metabolic process"/>
    <property type="evidence" value="ECO:0007669"/>
    <property type="project" value="InterPro"/>
</dbReference>
<dbReference type="EMBL" id="JACATZ010000001">
    <property type="protein sequence ID" value="NWJ45261.1"/>
    <property type="molecule type" value="Genomic_DNA"/>
</dbReference>
<dbReference type="EMBL" id="CP128399">
    <property type="protein sequence ID" value="WJW67137.1"/>
    <property type="molecule type" value="Genomic_DNA"/>
</dbReference>
<keyword evidence="1 5" id="KW-0479">Metal-binding</keyword>
<evidence type="ECO:0000256" key="2">
    <source>
        <dbReference type="ARBA" id="ARBA00022833"/>
    </source>
</evidence>
<name>A0A8T7M137_9CHLR</name>
<evidence type="ECO:0000313" key="12">
    <source>
        <dbReference type="Proteomes" id="UP001431572"/>
    </source>
</evidence>
<dbReference type="PANTHER" id="PTHR42742:SF3">
    <property type="entry name" value="FRUCTOKINASE"/>
    <property type="match status" value="1"/>
</dbReference>
<dbReference type="AlphaFoldDB" id="A0A8T7M137"/>
<evidence type="ECO:0000256" key="3">
    <source>
        <dbReference type="ARBA" id="ARBA00029741"/>
    </source>
</evidence>
<comment type="cofactor">
    <cofactor evidence="5">
        <name>Zn(2+)</name>
        <dbReference type="ChEBI" id="CHEBI:29105"/>
    </cofactor>
    <text evidence="5">Binds 1 zinc ion per subunit.</text>
</comment>
<feature type="binding site" evidence="5">
    <location>
        <position position="116"/>
    </location>
    <ligand>
        <name>Zn(2+)</name>
        <dbReference type="ChEBI" id="CHEBI:29105"/>
    </ligand>
</feature>
<dbReference type="InterPro" id="IPR049071">
    <property type="entry name" value="MPI_cupin_dom"/>
</dbReference>
<dbReference type="Proteomes" id="UP000521676">
    <property type="component" value="Unassembled WGS sequence"/>
</dbReference>
<dbReference type="InterPro" id="IPR014710">
    <property type="entry name" value="RmlC-like_jellyroll"/>
</dbReference>
<evidence type="ECO:0000256" key="1">
    <source>
        <dbReference type="ARBA" id="ARBA00022723"/>
    </source>
</evidence>
<keyword evidence="12" id="KW-1185">Reference proteome</keyword>
<dbReference type="InterPro" id="IPR051804">
    <property type="entry name" value="Carb_Metab_Reg_Kinase/Isom"/>
</dbReference>
<reference evidence="9 11" key="1">
    <citation type="submission" date="2020-06" db="EMBL/GenBank/DDBJ databases">
        <title>Anoxygenic phototrophic Chloroflexota member uses a Type I reaction center.</title>
        <authorList>
            <person name="Tsuji J.M."/>
            <person name="Shaw N.A."/>
            <person name="Nagashima S."/>
            <person name="Venkiteswaran J."/>
            <person name="Schiff S.L."/>
            <person name="Hanada S."/>
            <person name="Tank M."/>
            <person name="Neufeld J.D."/>
        </authorList>
    </citation>
    <scope>NUCLEOTIDE SEQUENCE [LARGE SCALE GENOMIC DNA]</scope>
    <source>
        <strain evidence="9">L227-S17</strain>
    </source>
</reference>
<dbReference type="Gene3D" id="2.60.120.10">
    <property type="entry name" value="Jelly Rolls"/>
    <property type="match status" value="2"/>
</dbReference>
<evidence type="ECO:0000259" key="7">
    <source>
        <dbReference type="Pfam" id="PF20511"/>
    </source>
</evidence>
<dbReference type="InterPro" id="IPR046457">
    <property type="entry name" value="PMI_typeI_cat"/>
</dbReference>
<sequence length="326" mass="36643">MTKYPLRLEPYVKEVVWGGRWLANKLGRKGAEGAKLGESWEAYSSSIITNGAFSGKKLAELFETYGTALFGAAAMRYPKFPLLVKFIDAHQNLSVQVHPDDAMAQRLENYPFGKTEFWYVIEAEKGAEICYSLNNTPATREDLAEAIRHNDLLRYVQRSPVKKGDVLFLPAGIVHALTEGVVVYELQQDCDITYRLYDWGRTEREMHVEKGVQAINLDYRNFKVTHAESISYKGYHAAELVACDYFTATLWQVEKQAQLKAAAESFTVLTVLGGKGDLSSPSSEFVTQPLNKGDTVLIPSELDYQLATKITSHPLEVIGCWLETRN</sequence>
<evidence type="ECO:0000313" key="9">
    <source>
        <dbReference type="EMBL" id="NWJ45261.1"/>
    </source>
</evidence>
<dbReference type="RefSeq" id="WP_341469032.1">
    <property type="nucleotide sequence ID" value="NZ_CP128399.1"/>
</dbReference>